<reference evidence="1" key="1">
    <citation type="journal article" date="2014" name="Front. Microbiol.">
        <title>High frequency of phylogenetically diverse reductive dehalogenase-homologous genes in deep subseafloor sedimentary metagenomes.</title>
        <authorList>
            <person name="Kawai M."/>
            <person name="Futagami T."/>
            <person name="Toyoda A."/>
            <person name="Takaki Y."/>
            <person name="Nishi S."/>
            <person name="Hori S."/>
            <person name="Arai W."/>
            <person name="Tsubouchi T."/>
            <person name="Morono Y."/>
            <person name="Uchiyama I."/>
            <person name="Ito T."/>
            <person name="Fujiyama A."/>
            <person name="Inagaki F."/>
            <person name="Takami H."/>
        </authorList>
    </citation>
    <scope>NUCLEOTIDE SEQUENCE</scope>
    <source>
        <strain evidence="1">Expedition CK06-06</strain>
    </source>
</reference>
<dbReference type="AlphaFoldDB" id="X0S7W6"/>
<name>X0S7W6_9ZZZZ</name>
<feature type="non-terminal residue" evidence="1">
    <location>
        <position position="1"/>
    </location>
</feature>
<organism evidence="1">
    <name type="scientific">marine sediment metagenome</name>
    <dbReference type="NCBI Taxonomy" id="412755"/>
    <lineage>
        <taxon>unclassified sequences</taxon>
        <taxon>metagenomes</taxon>
        <taxon>ecological metagenomes</taxon>
    </lineage>
</organism>
<gene>
    <name evidence="1" type="ORF">S01H1_13593</name>
</gene>
<evidence type="ECO:0000313" key="1">
    <source>
        <dbReference type="EMBL" id="GAF77099.1"/>
    </source>
</evidence>
<comment type="caution">
    <text evidence="1">The sequence shown here is derived from an EMBL/GenBank/DDBJ whole genome shotgun (WGS) entry which is preliminary data.</text>
</comment>
<protein>
    <submittedName>
        <fullName evidence="1">Uncharacterized protein</fullName>
    </submittedName>
</protein>
<accession>X0S7W6</accession>
<dbReference type="EMBL" id="BARS01007019">
    <property type="protein sequence ID" value="GAF77099.1"/>
    <property type="molecule type" value="Genomic_DNA"/>
</dbReference>
<proteinExistence type="predicted"/>
<sequence>DVLPDYDVINKKFNHAKKIVHENYSLTEDMDVVLGKIKDNITLPDVIPPQIKKEAPVECLYDSRRDFEKQFKILYDLKVTKKKIPSN</sequence>